<dbReference type="EMBL" id="BAFH01000003">
    <property type="protein sequence ID" value="GAB62217.1"/>
    <property type="molecule type" value="Genomic_DNA"/>
</dbReference>
<protein>
    <submittedName>
        <fullName evidence="1">Uncharacterized protein</fullName>
    </submittedName>
</protein>
<evidence type="ECO:0000313" key="2">
    <source>
        <dbReference type="Proteomes" id="UP000002985"/>
    </source>
</evidence>
<keyword evidence="2" id="KW-1185">Reference proteome</keyword>
<evidence type="ECO:0000313" key="1">
    <source>
        <dbReference type="EMBL" id="GAB62217.1"/>
    </source>
</evidence>
<proteinExistence type="predicted"/>
<sequence length="72" mass="8137">MLILEEKPASLVRGMGPFPDSNITERVTVTLLVTTHFCNRLHFICYSVPFLALFQEKLSIGLTHFVKNLCQG</sequence>
<dbReference type="STRING" id="247490.KSU1_C0621"/>
<reference evidence="1 2" key="1">
    <citation type="journal article" date="2012" name="FEBS Lett.">
        <title>Anammox organism KSU-1 expresses a NirK-type copper-containing nitrite reductase instead of a NirS-type with cytochrome cd1.</title>
        <authorList>
            <person name="Hira D."/>
            <person name="Toh H."/>
            <person name="Migita C.T."/>
            <person name="Okubo H."/>
            <person name="Nishiyama T."/>
            <person name="Hattori M."/>
            <person name="Furukawa K."/>
            <person name="Fujii T."/>
        </authorList>
    </citation>
    <scope>NUCLEOTIDE SEQUENCE [LARGE SCALE GENOMIC DNA]</scope>
</reference>
<gene>
    <name evidence="1" type="ORF">KSU1_C0621</name>
</gene>
<organism evidence="1 2">
    <name type="scientific">Candidatus Jettenia caeni</name>
    <dbReference type="NCBI Taxonomy" id="247490"/>
    <lineage>
        <taxon>Bacteria</taxon>
        <taxon>Pseudomonadati</taxon>
        <taxon>Planctomycetota</taxon>
        <taxon>Candidatus Brocadiia</taxon>
        <taxon>Candidatus Brocadiales</taxon>
        <taxon>Candidatus Brocadiaceae</taxon>
        <taxon>Candidatus Jettenia</taxon>
    </lineage>
</organism>
<accession>I3IKH2</accession>
<dbReference type="Proteomes" id="UP000002985">
    <property type="component" value="Unassembled WGS sequence"/>
</dbReference>
<dbReference type="AlphaFoldDB" id="I3IKH2"/>
<name>I3IKH2_9BACT</name>
<comment type="caution">
    <text evidence="1">The sequence shown here is derived from an EMBL/GenBank/DDBJ whole genome shotgun (WGS) entry which is preliminary data.</text>
</comment>